<dbReference type="InterPro" id="IPR002708">
    <property type="entry name" value="HcyBio"/>
</dbReference>
<dbReference type="Gene3D" id="3.30.70.20">
    <property type="match status" value="1"/>
</dbReference>
<dbReference type="PROSITE" id="PS51379">
    <property type="entry name" value="4FE4S_FER_2"/>
    <property type="match status" value="2"/>
</dbReference>
<feature type="domain" description="4Fe-4S ferredoxin-type" evidence="1">
    <location>
        <begin position="336"/>
        <end position="364"/>
    </location>
</feature>
<dbReference type="SUPFAM" id="SSF54862">
    <property type="entry name" value="4Fe-4S ferredoxins"/>
    <property type="match status" value="1"/>
</dbReference>
<name>A0A8J8TEP2_9ARCH</name>
<dbReference type="InterPro" id="IPR017900">
    <property type="entry name" value="4Fe4S_Fe_S_CS"/>
</dbReference>
<dbReference type="RefSeq" id="WP_400194554.1">
    <property type="nucleotide sequence ID" value="NZ_CAYAYE010000042.1"/>
</dbReference>
<dbReference type="InterPro" id="IPR017896">
    <property type="entry name" value="4Fe4S_Fe-S-bd"/>
</dbReference>
<feature type="domain" description="4Fe-4S ferredoxin-type" evidence="1">
    <location>
        <begin position="308"/>
        <end position="335"/>
    </location>
</feature>
<evidence type="ECO:0000259" key="1">
    <source>
        <dbReference type="PROSITE" id="PS51379"/>
    </source>
</evidence>
<dbReference type="InterPro" id="IPR017677">
    <property type="entry name" value="Methan_mark_16"/>
</dbReference>
<sequence>MTIRTYSEIKRKLSAGEAVVMTAQEIKNCTEKEAAEADVVTTGTRGVMSGTYGVFTIPIKSSKFSKATSLSLNGICAYPGPCPNENLNLIEAVVFGTASAGNYGAGMLFRDMLENEPVHVEAVSKDGKQISEEVFFEDMPYAKLMSTRNAFRNYSAMTNPLDHALTTIFHALDFPSNYKELTFSGCGSINPIQNDPSLETIGIGTKVLMNGAEGFVTGTGTRSTAQSPNLTACADMKEMNPDYMGGFMTSEGPECIVSWGVPIPILNDSLLKDVRILDEQIQLPLLDVSVRKPIAYIDYGKLWNEVSLSVKVHADKCRKCEVCRVVNSCPMSAVSDAPDINRHRCFNCGLCSTICPDVFSADLGSVDVNIDGIMRNIPVACRQSDRARALKISRELKSRLLDKTFVLTEPVEKLRP</sequence>
<dbReference type="Pfam" id="PF01837">
    <property type="entry name" value="HcyBio"/>
    <property type="match status" value="1"/>
</dbReference>
<reference evidence="2" key="1">
    <citation type="submission" date="2016-03" db="EMBL/GenBank/DDBJ databases">
        <authorList>
            <person name="Borrel G."/>
            <person name="Mccann A."/>
            <person name="O'Toole P.W."/>
        </authorList>
    </citation>
    <scope>NUCLEOTIDE SEQUENCE</scope>
    <source>
        <strain evidence="2">183</strain>
    </source>
</reference>
<dbReference type="PROSITE" id="PS00198">
    <property type="entry name" value="4FE4S_FER_1"/>
    <property type="match status" value="1"/>
</dbReference>
<organism evidence="2 3">
    <name type="scientific">Candidatus Methanomassiliicoccus intestinalis</name>
    <dbReference type="NCBI Taxonomy" id="1406512"/>
    <lineage>
        <taxon>Archaea</taxon>
        <taxon>Methanobacteriati</taxon>
        <taxon>Thermoplasmatota</taxon>
        <taxon>Thermoplasmata</taxon>
        <taxon>Methanomassiliicoccales</taxon>
        <taxon>Methanomassiliicoccaceae</taxon>
        <taxon>Methanomassiliicoccus</taxon>
    </lineage>
</organism>
<dbReference type="Proteomes" id="UP000752814">
    <property type="component" value="Unassembled WGS sequence"/>
</dbReference>
<protein>
    <recommendedName>
        <fullName evidence="1">4Fe-4S ferredoxin-type domain-containing protein</fullName>
    </recommendedName>
</protein>
<dbReference type="GO" id="GO:0016491">
    <property type="term" value="F:oxidoreductase activity"/>
    <property type="evidence" value="ECO:0007669"/>
    <property type="project" value="UniProtKB-ARBA"/>
</dbReference>
<gene>
    <name evidence="2" type="ORF">A3207_06290</name>
</gene>
<dbReference type="EMBL" id="LVVT01000007">
    <property type="protein sequence ID" value="TQS83933.1"/>
    <property type="molecule type" value="Genomic_DNA"/>
</dbReference>
<dbReference type="NCBIfam" id="TIGR03287">
    <property type="entry name" value="methan_mark_16"/>
    <property type="match status" value="1"/>
</dbReference>
<comment type="caution">
    <text evidence="2">The sequence shown here is derived from an EMBL/GenBank/DDBJ whole genome shotgun (WGS) entry which is preliminary data.</text>
</comment>
<evidence type="ECO:0000313" key="3">
    <source>
        <dbReference type="Proteomes" id="UP000752814"/>
    </source>
</evidence>
<accession>A0A8J8TEP2</accession>
<dbReference type="AlphaFoldDB" id="A0A8J8TEP2"/>
<evidence type="ECO:0000313" key="2">
    <source>
        <dbReference type="EMBL" id="TQS83933.1"/>
    </source>
</evidence>
<proteinExistence type="predicted"/>